<dbReference type="SUPFAM" id="SSF53187">
    <property type="entry name" value="Zn-dependent exopeptidases"/>
    <property type="match status" value="1"/>
</dbReference>
<dbReference type="HOGENOM" id="CLU_055736_0_0_7"/>
<evidence type="ECO:0000313" key="1">
    <source>
        <dbReference type="EMBL" id="AGH96673.1"/>
    </source>
</evidence>
<dbReference type="InterPro" id="IPR021259">
    <property type="entry name" value="DUF2817"/>
</dbReference>
<dbReference type="GO" id="GO:0016788">
    <property type="term" value="F:hydrolase activity, acting on ester bonds"/>
    <property type="evidence" value="ECO:0007669"/>
    <property type="project" value="InterPro"/>
</dbReference>
<proteinExistence type="predicted"/>
<gene>
    <name evidence="1" type="ORF">A11Q_2457</name>
</gene>
<protein>
    <recommendedName>
        <fullName evidence="3">DUF2817 domain-containing protein</fullName>
    </recommendedName>
</protein>
<evidence type="ECO:0000313" key="2">
    <source>
        <dbReference type="Proteomes" id="UP000012040"/>
    </source>
</evidence>
<dbReference type="GO" id="GO:0046872">
    <property type="term" value="F:metal ion binding"/>
    <property type="evidence" value="ECO:0007669"/>
    <property type="project" value="UniProtKB-KW"/>
</dbReference>
<dbReference type="STRING" id="1184267.A11Q_2457"/>
<evidence type="ECO:0008006" key="3">
    <source>
        <dbReference type="Google" id="ProtNLM"/>
    </source>
</evidence>
<dbReference type="Pfam" id="PF10994">
    <property type="entry name" value="DUF2817"/>
    <property type="match status" value="1"/>
</dbReference>
<dbReference type="EMBL" id="CP003537">
    <property type="protein sequence ID" value="AGH96673.1"/>
    <property type="molecule type" value="Genomic_DNA"/>
</dbReference>
<dbReference type="OrthoDB" id="4014363at2"/>
<dbReference type="Gene3D" id="3.40.630.10">
    <property type="entry name" value="Zn peptidases"/>
    <property type="match status" value="1"/>
</dbReference>
<dbReference type="eggNOG" id="COG2866">
    <property type="taxonomic scope" value="Bacteria"/>
</dbReference>
<dbReference type="Proteomes" id="UP000012040">
    <property type="component" value="Chromosome"/>
</dbReference>
<name>M4VBR8_9BACT</name>
<sequence>MQNHKPQNDASYFPFHYIDSRQRFLDLVHQTQKEGASVQIEKWMIPSKIDQDLSVDLAYWAPTQQTQQLLVVTSGIHGSETYAGSAILQMFLTEVFPKLHREGLGVLLVHAMNPYGFKYHRRTTENGVNLNRNFSISGERYKRRNEDSEKMHAQFFKREKVGSIKSHLFQHLEIKNGKAFFGDISMDQFIKAVSPGQCESAQDLEFGGKALEPQSAKLVEKLKELIPQYQDVVALDLHTGLGHRNRLHLLTSGSGEDLHPDLFAQLFDIEADKDYYEYTPAAAEGFYEVHGALNTAFSDLAQPHQRVCAITMEFGTLGHDLEAKLRSLDNLLVEHQGFYNGYNTPELAEEVQKESFERSYPQDDKWRQAVVAASRGLFQNILSRAGAFTL</sequence>
<dbReference type="KEGG" id="bex:A11Q_2457"/>
<dbReference type="PATRIC" id="fig|1184267.3.peg.2488"/>
<organism evidence="1 2">
    <name type="scientific">Pseudobdellovibrio exovorus JSS</name>
    <dbReference type="NCBI Taxonomy" id="1184267"/>
    <lineage>
        <taxon>Bacteria</taxon>
        <taxon>Pseudomonadati</taxon>
        <taxon>Bdellovibrionota</taxon>
        <taxon>Bdellovibrionia</taxon>
        <taxon>Bdellovibrionales</taxon>
        <taxon>Pseudobdellovibrionaceae</taxon>
        <taxon>Pseudobdellovibrio</taxon>
    </lineage>
</organism>
<dbReference type="CDD" id="cd06233">
    <property type="entry name" value="M14-like"/>
    <property type="match status" value="1"/>
</dbReference>
<accession>M4VBR8</accession>
<reference evidence="1 2" key="1">
    <citation type="journal article" date="2013" name="ISME J.">
        <title>By their genes ye shall know them: genomic signatures of predatory bacteria.</title>
        <authorList>
            <person name="Pasternak Z."/>
            <person name="Pietrokovski S."/>
            <person name="Rotem O."/>
            <person name="Gophna U."/>
            <person name="Lurie-Weinberger M.N."/>
            <person name="Jurkevitch E."/>
        </authorList>
    </citation>
    <scope>NUCLEOTIDE SEQUENCE [LARGE SCALE GENOMIC DNA]</scope>
    <source>
        <strain evidence="1 2">JSS</strain>
    </source>
</reference>
<dbReference type="AlphaFoldDB" id="M4VBR8"/>
<dbReference type="RefSeq" id="WP_015471163.1">
    <property type="nucleotide sequence ID" value="NC_020813.1"/>
</dbReference>
<keyword evidence="2" id="KW-1185">Reference proteome</keyword>